<accession>A0A371G3Y4</accession>
<name>A0A371G3Y4_MUCPR</name>
<protein>
    <submittedName>
        <fullName evidence="2">Uncharacterized protein</fullName>
    </submittedName>
</protein>
<evidence type="ECO:0000256" key="1">
    <source>
        <dbReference type="SAM" id="MobiDB-lite"/>
    </source>
</evidence>
<comment type="caution">
    <text evidence="2">The sequence shown here is derived from an EMBL/GenBank/DDBJ whole genome shotgun (WGS) entry which is preliminary data.</text>
</comment>
<feature type="compositionally biased region" description="Low complexity" evidence="1">
    <location>
        <begin position="56"/>
        <end position="72"/>
    </location>
</feature>
<keyword evidence="3" id="KW-1185">Reference proteome</keyword>
<sequence length="72" mass="7554">MKLAEKAVGSGELAGVEAVANADEVLHRRAELAGADGAAQDNNGEDQAEDRHLAMPESSLESSRPFSSQTFL</sequence>
<feature type="compositionally biased region" description="Low complexity" evidence="1">
    <location>
        <begin position="33"/>
        <end position="42"/>
    </location>
</feature>
<proteinExistence type="predicted"/>
<organism evidence="2 3">
    <name type="scientific">Mucuna pruriens</name>
    <name type="common">Velvet bean</name>
    <name type="synonym">Dolichos pruriens</name>
    <dbReference type="NCBI Taxonomy" id="157652"/>
    <lineage>
        <taxon>Eukaryota</taxon>
        <taxon>Viridiplantae</taxon>
        <taxon>Streptophyta</taxon>
        <taxon>Embryophyta</taxon>
        <taxon>Tracheophyta</taxon>
        <taxon>Spermatophyta</taxon>
        <taxon>Magnoliopsida</taxon>
        <taxon>eudicotyledons</taxon>
        <taxon>Gunneridae</taxon>
        <taxon>Pentapetalae</taxon>
        <taxon>rosids</taxon>
        <taxon>fabids</taxon>
        <taxon>Fabales</taxon>
        <taxon>Fabaceae</taxon>
        <taxon>Papilionoideae</taxon>
        <taxon>50 kb inversion clade</taxon>
        <taxon>NPAAA clade</taxon>
        <taxon>indigoferoid/millettioid clade</taxon>
        <taxon>Phaseoleae</taxon>
        <taxon>Mucuna</taxon>
    </lineage>
</organism>
<dbReference type="Proteomes" id="UP000257109">
    <property type="component" value="Unassembled WGS sequence"/>
</dbReference>
<dbReference type="AlphaFoldDB" id="A0A371G3Y4"/>
<feature type="non-terminal residue" evidence="2">
    <location>
        <position position="1"/>
    </location>
</feature>
<evidence type="ECO:0000313" key="2">
    <source>
        <dbReference type="EMBL" id="RDX85264.1"/>
    </source>
</evidence>
<gene>
    <name evidence="2" type="ORF">CR513_33569</name>
</gene>
<feature type="region of interest" description="Disordered" evidence="1">
    <location>
        <begin position="31"/>
        <end position="72"/>
    </location>
</feature>
<reference evidence="2" key="1">
    <citation type="submission" date="2018-05" db="EMBL/GenBank/DDBJ databases">
        <title>Draft genome of Mucuna pruriens seed.</title>
        <authorList>
            <person name="Nnadi N.E."/>
            <person name="Vos R."/>
            <person name="Hasami M.H."/>
            <person name="Devisetty U.K."/>
            <person name="Aguiy J.C."/>
        </authorList>
    </citation>
    <scope>NUCLEOTIDE SEQUENCE [LARGE SCALE GENOMIC DNA]</scope>
    <source>
        <strain evidence="2">JCA_2017</strain>
    </source>
</reference>
<evidence type="ECO:0000313" key="3">
    <source>
        <dbReference type="Proteomes" id="UP000257109"/>
    </source>
</evidence>
<dbReference type="EMBL" id="QJKJ01006833">
    <property type="protein sequence ID" value="RDX85264.1"/>
    <property type="molecule type" value="Genomic_DNA"/>
</dbReference>